<reference evidence="10 11" key="1">
    <citation type="journal article" date="2019" name="Syst. Appl. Microbiol.">
        <title>Characterization of Bifidobacterium species in feaces of the Egyptian fruit bat: Description of B. vespertilionis sp. nov. and B. rousetti sp. nov.</title>
        <authorList>
            <person name="Modesto M."/>
            <person name="Satti M."/>
            <person name="Watanabe K."/>
            <person name="Puglisi E."/>
            <person name="Morelli L."/>
            <person name="Huang C.-H."/>
            <person name="Liou J.-S."/>
            <person name="Miyashita M."/>
            <person name="Tamura T."/>
            <person name="Saito S."/>
            <person name="Mori K."/>
            <person name="Huang L."/>
            <person name="Sciavilla P."/>
            <person name="Sandri C."/>
            <person name="Spiezio C."/>
            <person name="Vitali F."/>
            <person name="Cavalieri D."/>
            <person name="Perpetuini G."/>
            <person name="Tofalo R."/>
            <person name="Bonetti A."/>
            <person name="Arita M."/>
            <person name="Mattarelli P."/>
        </authorList>
    </citation>
    <scope>NUCLEOTIDE SEQUENCE [LARGE SCALE GENOMIC DNA]</scope>
    <source>
        <strain evidence="10 11">RST19</strain>
    </source>
</reference>
<feature type="coiled-coil region" evidence="6">
    <location>
        <begin position="381"/>
        <end position="496"/>
    </location>
</feature>
<evidence type="ECO:0000256" key="8">
    <source>
        <dbReference type="SAM" id="Phobius"/>
    </source>
</evidence>
<dbReference type="Gene3D" id="1.10.287.1490">
    <property type="match status" value="1"/>
</dbReference>
<dbReference type="PANTHER" id="PTHR30287:SF1">
    <property type="entry name" value="INNER MEMBRANE PROTEIN"/>
    <property type="match status" value="1"/>
</dbReference>
<keyword evidence="2" id="KW-1003">Cell membrane</keyword>
<feature type="region of interest" description="Disordered" evidence="7">
    <location>
        <begin position="228"/>
        <end position="282"/>
    </location>
</feature>
<comment type="caution">
    <text evidence="10">The sequence shown here is derived from an EMBL/GenBank/DDBJ whole genome shotgun (WGS) entry which is preliminary data.</text>
</comment>
<dbReference type="Pfam" id="PF02687">
    <property type="entry name" value="FtsX"/>
    <property type="match status" value="2"/>
</dbReference>
<evidence type="ECO:0000256" key="6">
    <source>
        <dbReference type="SAM" id="Coils"/>
    </source>
</evidence>
<accession>A0A5J5E758</accession>
<evidence type="ECO:0000313" key="10">
    <source>
        <dbReference type="EMBL" id="KAA8825058.1"/>
    </source>
</evidence>
<evidence type="ECO:0000256" key="5">
    <source>
        <dbReference type="ARBA" id="ARBA00023136"/>
    </source>
</evidence>
<feature type="compositionally biased region" description="Basic and acidic residues" evidence="7">
    <location>
        <begin position="53"/>
        <end position="63"/>
    </location>
</feature>
<dbReference type="InterPro" id="IPR038766">
    <property type="entry name" value="Membrane_comp_ABC_pdt"/>
</dbReference>
<feature type="transmembrane region" description="Helical" evidence="8">
    <location>
        <begin position="736"/>
        <end position="754"/>
    </location>
</feature>
<feature type="domain" description="ABC3 transporter permease C-terminal" evidence="9">
    <location>
        <begin position="739"/>
        <end position="850"/>
    </location>
</feature>
<name>A0A5J5E758_9BIFI</name>
<proteinExistence type="predicted"/>
<evidence type="ECO:0000256" key="2">
    <source>
        <dbReference type="ARBA" id="ARBA00022475"/>
    </source>
</evidence>
<feature type="compositionally biased region" description="Polar residues" evidence="7">
    <location>
        <begin position="265"/>
        <end position="282"/>
    </location>
</feature>
<evidence type="ECO:0000256" key="3">
    <source>
        <dbReference type="ARBA" id="ARBA00022692"/>
    </source>
</evidence>
<organism evidence="10 11">
    <name type="scientific">Bifidobacterium reuteri</name>
    <dbReference type="NCBI Taxonomy" id="983706"/>
    <lineage>
        <taxon>Bacteria</taxon>
        <taxon>Bacillati</taxon>
        <taxon>Actinomycetota</taxon>
        <taxon>Actinomycetes</taxon>
        <taxon>Bifidobacteriales</taxon>
        <taxon>Bifidobacteriaceae</taxon>
        <taxon>Bifidobacterium</taxon>
    </lineage>
</organism>
<dbReference type="PANTHER" id="PTHR30287">
    <property type="entry name" value="MEMBRANE COMPONENT OF PREDICTED ABC SUPERFAMILY METABOLITE UPTAKE TRANSPORTER"/>
    <property type="match status" value="1"/>
</dbReference>
<dbReference type="InterPro" id="IPR003838">
    <property type="entry name" value="ABC3_permease_C"/>
</dbReference>
<evidence type="ECO:0000313" key="11">
    <source>
        <dbReference type="Proteomes" id="UP000326251"/>
    </source>
</evidence>
<dbReference type="EMBL" id="RZUG01000012">
    <property type="protein sequence ID" value="KAA8825058.1"/>
    <property type="molecule type" value="Genomic_DNA"/>
</dbReference>
<feature type="domain" description="ABC3 transporter permease C-terminal" evidence="9">
    <location>
        <begin position="1199"/>
        <end position="1303"/>
    </location>
</feature>
<feature type="transmembrane region" description="Helical" evidence="8">
    <location>
        <begin position="1191"/>
        <end position="1214"/>
    </location>
</feature>
<comment type="subcellular location">
    <subcellularLocation>
        <location evidence="1">Cell membrane</location>
        <topology evidence="1">Multi-pass membrane protein</topology>
    </subcellularLocation>
</comment>
<feature type="transmembrane region" description="Helical" evidence="8">
    <location>
        <begin position="905"/>
        <end position="925"/>
    </location>
</feature>
<dbReference type="Proteomes" id="UP000326251">
    <property type="component" value="Unassembled WGS sequence"/>
</dbReference>
<gene>
    <name evidence="10" type="ORF">EMO92_07315</name>
</gene>
<evidence type="ECO:0000259" key="9">
    <source>
        <dbReference type="Pfam" id="PF02687"/>
    </source>
</evidence>
<feature type="region of interest" description="Disordered" evidence="7">
    <location>
        <begin position="1"/>
        <end position="69"/>
    </location>
</feature>
<evidence type="ECO:0000256" key="1">
    <source>
        <dbReference type="ARBA" id="ARBA00004651"/>
    </source>
</evidence>
<evidence type="ECO:0000256" key="7">
    <source>
        <dbReference type="SAM" id="MobiDB-lite"/>
    </source>
</evidence>
<dbReference type="GO" id="GO:0005886">
    <property type="term" value="C:plasma membrane"/>
    <property type="evidence" value="ECO:0007669"/>
    <property type="project" value="UniProtKB-SubCell"/>
</dbReference>
<feature type="transmembrane region" description="Helical" evidence="8">
    <location>
        <begin position="830"/>
        <end position="852"/>
    </location>
</feature>
<protein>
    <submittedName>
        <fullName evidence="10">FtsX-like permease family protein</fullName>
    </submittedName>
</protein>
<sequence length="1324" mass="140940">MAARHGRNGGGDVPRGGLPATSGRVTEDPEQGVEPSVKPSVEPPVKHVVKQSVKHEEERRSSDDGSAMRGAGLSGAFAKDMWRCWLRSWKRFVSIAVITMLGVAVLTGIYAGCRDAFLAAGRFYHQQGLHDLQVLSTYGLTDDDVAALREVEGVEVVQPERSQTVTASVKGAKKTVTMQEIGTEGLDQPYLQRGEMPDKAGEVAVTQQFLDDSGLKIGSHITVTAQQTASPIAGAMPSDTDGDGNAGDDAATAESAGKVGAASDAASSETNASSADTEQAPQFPTELTIVGVVLDPRDLSNPSGYSSMTSFRSTSSEDYVFFAPSAGVTGNVYTAISIAVAGASAYDTFSDDYDAAVKAVADRIESQVQNEQQRTRRQRIVANAQNTLDDAKTKAMKQLDDAQKDIDGNRAELQANEKTLTDSRTQLEQNKTALTDGERQIAEGRTQIADARQRIAQGRQQIADARARLESGKAQLASARRQLDAVQAELTANRTKVEQGITQIGQGMAQIDQMLALIEQADGLLAQLDPNIDLDSPTWQAIKALLARLGITVPDVPSIGSLRQQLAAKQAELQTQRDSLAGQQAELQRTLNETIIPAQSTLDEQNRQLSAKEQETAAGEAQLNTQSAELEANATQLETQSAQLEAQAAQLAAGRQQLEEGERQLEQGERQLKDGKQRLDEAQQQLDAKRSEAESTFAQQQRRIDDVANARWYVQTRASIGGFSAFKSDISSIESIGRAFPVVFLAVAVLMSLITMTRMVEEDRGLIGTYLGLGYGGLTVSMRYLLFALLACLIGGGVGLLAGFLGIPAFLLVVIEGLYVLPGVRLEYDWLYGSAGILLFVVGVGVATALVCRGEIRHAPAVLMRPKAPKAGARILLERITPVWGRLSFLGKVTARNIFRFKERLLMTVGGVAGCTALIVCGFAINDTVATIGVKQYEKIYQYDLMVVSNDDDAAAMRKRIAADGKTSETLNLRVDNGTMSNSAEESETVQLMTVPEDSLAALNDMVTLRSADDGGWLGLPRFADVSDWFGGSGGSGGSVTLDDSGVIVAQSAANSLGVHAGDTVTLGNGGSARATVKVAAVTRNLIGSDVYISERLYDQKFAGDASSRAGGETASVADGAVADGAKDTDDAAASSDPGGSSSTLTWNAMLAKLKGSDADQIAYSDRLGEDPAVLKAVSSAHLAESFKFDLMGAVVALIVGLAGGLALVVLFTLANTNVSERVREMATLKVLGFFDREVHSYVNREMLILTGMGVLVGLPLGRWIGGLLTAALSMPSLYFEVEVHWYSYLIAAAATFVFALLVQLFTNPVLDRIDPVSSLKSVE</sequence>
<keyword evidence="4 8" id="KW-1133">Transmembrane helix</keyword>
<evidence type="ECO:0000256" key="4">
    <source>
        <dbReference type="ARBA" id="ARBA00022989"/>
    </source>
</evidence>
<keyword evidence="3 8" id="KW-0812">Transmembrane</keyword>
<feature type="region of interest" description="Disordered" evidence="7">
    <location>
        <begin position="653"/>
        <end position="697"/>
    </location>
</feature>
<feature type="transmembrane region" description="Helical" evidence="8">
    <location>
        <begin position="92"/>
        <end position="112"/>
    </location>
</feature>
<feature type="transmembrane region" description="Helical" evidence="8">
    <location>
        <begin position="1247"/>
        <end position="1266"/>
    </location>
</feature>
<feature type="transmembrane region" description="Helical" evidence="8">
    <location>
        <begin position="784"/>
        <end position="810"/>
    </location>
</feature>
<keyword evidence="5 8" id="KW-0472">Membrane</keyword>
<keyword evidence="6" id="KW-0175">Coiled coil</keyword>
<feature type="transmembrane region" description="Helical" evidence="8">
    <location>
        <begin position="1286"/>
        <end position="1306"/>
    </location>
</feature>
<feature type="compositionally biased region" description="Basic and acidic residues" evidence="7">
    <location>
        <begin position="657"/>
        <end position="693"/>
    </location>
</feature>